<name>A0A813WUC8_ADIRI</name>
<dbReference type="GO" id="GO:0005886">
    <property type="term" value="C:plasma membrane"/>
    <property type="evidence" value="ECO:0007669"/>
    <property type="project" value="UniProtKB-SubCell"/>
</dbReference>
<dbReference type="AlphaFoldDB" id="A0A813WUC8"/>
<dbReference type="GO" id="GO:0000166">
    <property type="term" value="F:nucleotide binding"/>
    <property type="evidence" value="ECO:0007669"/>
    <property type="project" value="InterPro"/>
</dbReference>
<dbReference type="InterPro" id="IPR036412">
    <property type="entry name" value="HAD-like_sf"/>
</dbReference>
<dbReference type="InterPro" id="IPR008250">
    <property type="entry name" value="ATPase_P-typ_transduc_dom_A_sf"/>
</dbReference>
<dbReference type="Gene3D" id="1.20.1110.10">
    <property type="entry name" value="Calcium-transporting ATPase, transmembrane domain"/>
    <property type="match status" value="2"/>
</dbReference>
<dbReference type="Gene3D" id="2.70.150.10">
    <property type="entry name" value="Calcium-transporting ATPase, cytoplasmic transduction domain A"/>
    <property type="match status" value="1"/>
</dbReference>
<evidence type="ECO:0000259" key="6">
    <source>
        <dbReference type="Pfam" id="PF00122"/>
    </source>
</evidence>
<comment type="caution">
    <text evidence="8">The sequence shown here is derived from an EMBL/GenBank/DDBJ whole genome shotgun (WGS) entry which is preliminary data.</text>
</comment>
<dbReference type="InterPro" id="IPR050510">
    <property type="entry name" value="Cation_transp_ATPase_P-type"/>
</dbReference>
<dbReference type="SUPFAM" id="SSF56784">
    <property type="entry name" value="HAD-like"/>
    <property type="match status" value="1"/>
</dbReference>
<evidence type="ECO:0000259" key="7">
    <source>
        <dbReference type="Pfam" id="PF00690"/>
    </source>
</evidence>
<accession>A0A813WUC8</accession>
<keyword evidence="9" id="KW-1185">Reference proteome</keyword>
<organism evidence="8 9">
    <name type="scientific">Adineta ricciae</name>
    <name type="common">Rotifer</name>
    <dbReference type="NCBI Taxonomy" id="249248"/>
    <lineage>
        <taxon>Eukaryota</taxon>
        <taxon>Metazoa</taxon>
        <taxon>Spiralia</taxon>
        <taxon>Gnathifera</taxon>
        <taxon>Rotifera</taxon>
        <taxon>Eurotatoria</taxon>
        <taxon>Bdelloidea</taxon>
        <taxon>Adinetida</taxon>
        <taxon>Adinetidae</taxon>
        <taxon>Adineta</taxon>
    </lineage>
</organism>
<dbReference type="GO" id="GO:0006883">
    <property type="term" value="P:intracellular sodium ion homeostasis"/>
    <property type="evidence" value="ECO:0007669"/>
    <property type="project" value="TreeGrafter"/>
</dbReference>
<evidence type="ECO:0000256" key="2">
    <source>
        <dbReference type="ARBA" id="ARBA00022475"/>
    </source>
</evidence>
<dbReference type="Gene3D" id="3.40.50.1000">
    <property type="entry name" value="HAD superfamily/HAD-like"/>
    <property type="match status" value="2"/>
</dbReference>
<dbReference type="Gene3D" id="3.40.1110.10">
    <property type="entry name" value="Calcium-transporting ATPase, cytoplasmic domain N"/>
    <property type="match status" value="2"/>
</dbReference>
<dbReference type="InterPro" id="IPR023298">
    <property type="entry name" value="ATPase_P-typ_TM_dom_sf"/>
</dbReference>
<keyword evidence="5" id="KW-0472">Membrane</keyword>
<dbReference type="GO" id="GO:1902600">
    <property type="term" value="P:proton transmembrane transport"/>
    <property type="evidence" value="ECO:0007669"/>
    <property type="project" value="TreeGrafter"/>
</dbReference>
<dbReference type="EMBL" id="CAJNOR010000266">
    <property type="protein sequence ID" value="CAF0860585.1"/>
    <property type="molecule type" value="Genomic_DNA"/>
</dbReference>
<dbReference type="Pfam" id="PF00122">
    <property type="entry name" value="E1-E2_ATPase"/>
    <property type="match status" value="1"/>
</dbReference>
<dbReference type="InterPro" id="IPR023214">
    <property type="entry name" value="HAD_sf"/>
</dbReference>
<comment type="subcellular location">
    <subcellularLocation>
        <location evidence="1">Cell membrane</location>
        <topology evidence="1">Multi-pass membrane protein</topology>
    </subcellularLocation>
</comment>
<reference evidence="8" key="1">
    <citation type="submission" date="2021-02" db="EMBL/GenBank/DDBJ databases">
        <authorList>
            <person name="Nowell W R."/>
        </authorList>
    </citation>
    <scope>NUCLEOTIDE SEQUENCE</scope>
</reference>
<dbReference type="GO" id="GO:1990573">
    <property type="term" value="P:potassium ion import across plasma membrane"/>
    <property type="evidence" value="ECO:0007669"/>
    <property type="project" value="TreeGrafter"/>
</dbReference>
<dbReference type="SUPFAM" id="SSF81653">
    <property type="entry name" value="Calcium ATPase, transduction domain A"/>
    <property type="match status" value="1"/>
</dbReference>
<protein>
    <submittedName>
        <fullName evidence="8">Uncharacterized protein</fullName>
    </submittedName>
</protein>
<keyword evidence="3" id="KW-0812">Transmembrane</keyword>
<feature type="domain" description="P-type ATPase A" evidence="6">
    <location>
        <begin position="785"/>
        <end position="828"/>
    </location>
</feature>
<evidence type="ECO:0000256" key="3">
    <source>
        <dbReference type="ARBA" id="ARBA00022692"/>
    </source>
</evidence>
<dbReference type="InterPro" id="IPR004014">
    <property type="entry name" value="ATPase_P-typ_cation-transptr_N"/>
</dbReference>
<evidence type="ECO:0000256" key="1">
    <source>
        <dbReference type="ARBA" id="ARBA00004651"/>
    </source>
</evidence>
<gene>
    <name evidence="8" type="ORF">XAT740_LOCUS5963</name>
</gene>
<dbReference type="PANTHER" id="PTHR43294:SF21">
    <property type="entry name" value="CATION TRANSPORTING ATPASE"/>
    <property type="match status" value="1"/>
</dbReference>
<evidence type="ECO:0000256" key="4">
    <source>
        <dbReference type="ARBA" id="ARBA00022989"/>
    </source>
</evidence>
<dbReference type="PANTHER" id="PTHR43294">
    <property type="entry name" value="SODIUM/POTASSIUM-TRANSPORTING ATPASE SUBUNIT ALPHA"/>
    <property type="match status" value="1"/>
</dbReference>
<sequence length="1165" mass="135095">MWDNVGIESVKLITAELPNLIKQLNVSARVFGADSAEIIKIVLSELVKQLPHVTKLFGTGAIQAILRDPYVKLFLVSLTIYQVYKTLFIIQQLDYNALCRNVRKFVIYPAISNYNSIYEIRDVNTSRTTRSSKKNVTQFEDLSNEIIYEIFEFLDHFHIYQAFNNLNTRFRKLATCSHLPMKINLLTMTRANFEDYYTNLILPCQSRITSLCITKRVSYDLQISPHRILASFIRLETLILDNIDAKYIENILRDIASLSSLSSLVIITCDSVKDVNHDLLQIFRLRALKYCKLSLHSSFHHTSEDLPMATGDFSRIEQLVIKHNISFNEMQRLLSYVPQLRRLSLHNLSASGTKEWERPVSLINLTHLYAQLSCVKFHDFELLIKALFRSIKVLYVSYVNNNEYLNAKRWEDLISSSMPCLCVFGIYMSVKINQPFRSEFDEFKSSFWLQRGWCFEHQDHYNDKRGYYETTFYSTRPYRRKEYILRYRTNEETDFDDGVKRNENAVRHIYILNEEAMDNCKYYFPNCRVLSLGDINRCNSDGLIDSLHHMISLKNLTKLHLRVSFSYRQLEKLIELLSLTVNLETLELSRVSIGANRHQSLQDSEKFRSVSTTNTVKNVILRRAIDMDEVELLLNLCRRVQRFEINSRCMHTANVARLLTRRHHAENPCLVFISMTVVDVKYLEQLKKKIDQGSLLNQSLQERFHTDPQNGLASKTISDARDQYGDNKLTPAKKPNYIWLLFKELCLWKLIRWESFYSLFVTCNSTLNVYQQLKSIKIVSSFSNLLSTMATVRRDGEEQQIDVKVIVPGDIITIKMGERLPTDCRFISCDDLKSAWLNQSHCGFISYNENIINSIGMIVGFLPMGLPSVVTLVLTTVTKQMHRQCVLVKSLQIVDTFNSVSIIATDGTDTLTQLLWNKEENYEKKSNEIVQDLVICATLCNNAEKQTVQGKNESENYRRNSEEKCSFTCFTTQFIDQIHDHRESSRIFGVNHYERRTGHRYSTYKTNENQVATLDDEMKQVLGNCQEKLDENGYRVIAMRQQKLSQEEYEGANQSSEDLDGFPSENYCFLGLFSLLDPPRDEVPRAVLKARQTQIRIAMVTGDHPTTAKAIAKQVTILSSEIIVDNGINTIEVENDSMMKHRHRAAFHVEINLKILSKPSIQQRN</sequence>
<dbReference type="Pfam" id="PF13246">
    <property type="entry name" value="Cation_ATPase"/>
    <property type="match status" value="1"/>
</dbReference>
<dbReference type="SUPFAM" id="SSF81660">
    <property type="entry name" value="Metal cation-transporting ATPase, ATP-binding domain N"/>
    <property type="match status" value="1"/>
</dbReference>
<feature type="domain" description="Cation-transporting P-type ATPase N-terminal" evidence="7">
    <location>
        <begin position="700"/>
        <end position="745"/>
    </location>
</feature>
<evidence type="ECO:0000256" key="5">
    <source>
        <dbReference type="ARBA" id="ARBA00023136"/>
    </source>
</evidence>
<dbReference type="GO" id="GO:0036376">
    <property type="term" value="P:sodium ion export across plasma membrane"/>
    <property type="evidence" value="ECO:0007669"/>
    <property type="project" value="TreeGrafter"/>
</dbReference>
<dbReference type="SUPFAM" id="SSF52047">
    <property type="entry name" value="RNI-like"/>
    <property type="match status" value="1"/>
</dbReference>
<proteinExistence type="predicted"/>
<dbReference type="GO" id="GO:0005391">
    <property type="term" value="F:P-type sodium:potassium-exchanging transporter activity"/>
    <property type="evidence" value="ECO:0007669"/>
    <property type="project" value="TreeGrafter"/>
</dbReference>
<dbReference type="Pfam" id="PF00690">
    <property type="entry name" value="Cation_ATPase_N"/>
    <property type="match status" value="1"/>
</dbReference>
<keyword evidence="4" id="KW-1133">Transmembrane helix</keyword>
<dbReference type="Proteomes" id="UP000663828">
    <property type="component" value="Unassembled WGS sequence"/>
</dbReference>
<evidence type="ECO:0000313" key="9">
    <source>
        <dbReference type="Proteomes" id="UP000663828"/>
    </source>
</evidence>
<dbReference type="InterPro" id="IPR023299">
    <property type="entry name" value="ATPase_P-typ_cyto_dom_N"/>
</dbReference>
<dbReference type="GO" id="GO:0030007">
    <property type="term" value="P:intracellular potassium ion homeostasis"/>
    <property type="evidence" value="ECO:0007669"/>
    <property type="project" value="TreeGrafter"/>
</dbReference>
<evidence type="ECO:0000313" key="8">
    <source>
        <dbReference type="EMBL" id="CAF0860585.1"/>
    </source>
</evidence>
<dbReference type="SUPFAM" id="SSF81665">
    <property type="entry name" value="Calcium ATPase, transmembrane domain M"/>
    <property type="match status" value="1"/>
</dbReference>
<keyword evidence="2" id="KW-1003">Cell membrane</keyword>
<dbReference type="InterPro" id="IPR059000">
    <property type="entry name" value="ATPase_P-type_domA"/>
</dbReference>